<sequence>MYVCMVVTKTGRLVERFVAIVSKWRGYMYVCVGSCILFVLGCVLEVGRVSCATEAQVMCRLIYSQIGRHMGSIGPTYNFWTPGRPFYKWEPSDMRIRRPRSQYHGST</sequence>
<proteinExistence type="predicted"/>
<evidence type="ECO:0000256" key="1">
    <source>
        <dbReference type="SAM" id="Phobius"/>
    </source>
</evidence>
<dbReference type="Gramene" id="AET1Gv20000700.1">
    <property type="protein sequence ID" value="AET1Gv20000700.1"/>
    <property type="gene ID" value="AET1Gv20000700"/>
</dbReference>
<organism evidence="2 3">
    <name type="scientific">Aegilops tauschii subsp. strangulata</name>
    <name type="common">Goatgrass</name>
    <dbReference type="NCBI Taxonomy" id="200361"/>
    <lineage>
        <taxon>Eukaryota</taxon>
        <taxon>Viridiplantae</taxon>
        <taxon>Streptophyta</taxon>
        <taxon>Embryophyta</taxon>
        <taxon>Tracheophyta</taxon>
        <taxon>Spermatophyta</taxon>
        <taxon>Magnoliopsida</taxon>
        <taxon>Liliopsida</taxon>
        <taxon>Poales</taxon>
        <taxon>Poaceae</taxon>
        <taxon>BOP clade</taxon>
        <taxon>Pooideae</taxon>
        <taxon>Triticodae</taxon>
        <taxon>Triticeae</taxon>
        <taxon>Triticinae</taxon>
        <taxon>Aegilops</taxon>
    </lineage>
</organism>
<reference evidence="3" key="1">
    <citation type="journal article" date="2014" name="Science">
        <title>Ancient hybridizations among the ancestral genomes of bread wheat.</title>
        <authorList>
            <consortium name="International Wheat Genome Sequencing Consortium,"/>
            <person name="Marcussen T."/>
            <person name="Sandve S.R."/>
            <person name="Heier L."/>
            <person name="Spannagl M."/>
            <person name="Pfeifer M."/>
            <person name="Jakobsen K.S."/>
            <person name="Wulff B.B."/>
            <person name="Steuernagel B."/>
            <person name="Mayer K.F."/>
            <person name="Olsen O.A."/>
        </authorList>
    </citation>
    <scope>NUCLEOTIDE SEQUENCE [LARGE SCALE GENOMIC DNA]</scope>
    <source>
        <strain evidence="3">cv. AL8/78</strain>
    </source>
</reference>
<reference evidence="3" key="2">
    <citation type="journal article" date="2017" name="Nat. Plants">
        <title>The Aegilops tauschii genome reveals multiple impacts of transposons.</title>
        <authorList>
            <person name="Zhao G."/>
            <person name="Zou C."/>
            <person name="Li K."/>
            <person name="Wang K."/>
            <person name="Li T."/>
            <person name="Gao L."/>
            <person name="Zhang X."/>
            <person name="Wang H."/>
            <person name="Yang Z."/>
            <person name="Liu X."/>
            <person name="Jiang W."/>
            <person name="Mao L."/>
            <person name="Kong X."/>
            <person name="Jiao Y."/>
            <person name="Jia J."/>
        </authorList>
    </citation>
    <scope>NUCLEOTIDE SEQUENCE [LARGE SCALE GENOMIC DNA]</scope>
    <source>
        <strain evidence="3">cv. AL8/78</strain>
    </source>
</reference>
<keyword evidence="1" id="KW-0472">Membrane</keyword>
<evidence type="ECO:0000313" key="3">
    <source>
        <dbReference type="Proteomes" id="UP000015105"/>
    </source>
</evidence>
<dbReference type="Proteomes" id="UP000015105">
    <property type="component" value="Chromosome 1D"/>
</dbReference>
<reference evidence="2" key="3">
    <citation type="journal article" date="2017" name="Nature">
        <title>Genome sequence of the progenitor of the wheat D genome Aegilops tauschii.</title>
        <authorList>
            <person name="Luo M.C."/>
            <person name="Gu Y.Q."/>
            <person name="Puiu D."/>
            <person name="Wang H."/>
            <person name="Twardziok S.O."/>
            <person name="Deal K.R."/>
            <person name="Huo N."/>
            <person name="Zhu T."/>
            <person name="Wang L."/>
            <person name="Wang Y."/>
            <person name="McGuire P.E."/>
            <person name="Liu S."/>
            <person name="Long H."/>
            <person name="Ramasamy R.K."/>
            <person name="Rodriguez J.C."/>
            <person name="Van S.L."/>
            <person name="Yuan L."/>
            <person name="Wang Z."/>
            <person name="Xia Z."/>
            <person name="Xiao L."/>
            <person name="Anderson O.D."/>
            <person name="Ouyang S."/>
            <person name="Liang Y."/>
            <person name="Zimin A.V."/>
            <person name="Pertea G."/>
            <person name="Qi P."/>
            <person name="Bennetzen J.L."/>
            <person name="Dai X."/>
            <person name="Dawson M.W."/>
            <person name="Muller H.G."/>
            <person name="Kugler K."/>
            <person name="Rivarola-Duarte L."/>
            <person name="Spannagl M."/>
            <person name="Mayer K.F.X."/>
            <person name="Lu F.H."/>
            <person name="Bevan M.W."/>
            <person name="Leroy P."/>
            <person name="Li P."/>
            <person name="You F.M."/>
            <person name="Sun Q."/>
            <person name="Liu Z."/>
            <person name="Lyons E."/>
            <person name="Wicker T."/>
            <person name="Salzberg S.L."/>
            <person name="Devos K.M."/>
            <person name="Dvorak J."/>
        </authorList>
    </citation>
    <scope>NUCLEOTIDE SEQUENCE [LARGE SCALE GENOMIC DNA]</scope>
    <source>
        <strain evidence="2">cv. AL8/78</strain>
    </source>
</reference>
<evidence type="ECO:0000313" key="2">
    <source>
        <dbReference type="EnsemblPlants" id="AET1Gv20000700.1"/>
    </source>
</evidence>
<dbReference type="AlphaFoldDB" id="A0A452XHM5"/>
<reference evidence="2" key="4">
    <citation type="submission" date="2019-03" db="UniProtKB">
        <authorList>
            <consortium name="EnsemblPlants"/>
        </authorList>
    </citation>
    <scope>IDENTIFICATION</scope>
</reference>
<reference evidence="2" key="5">
    <citation type="journal article" date="2021" name="G3 (Bethesda)">
        <title>Aegilops tauschii genome assembly Aet v5.0 features greater sequence contiguity and improved annotation.</title>
        <authorList>
            <person name="Wang L."/>
            <person name="Zhu T."/>
            <person name="Rodriguez J.C."/>
            <person name="Deal K.R."/>
            <person name="Dubcovsky J."/>
            <person name="McGuire P.E."/>
            <person name="Lux T."/>
            <person name="Spannagl M."/>
            <person name="Mayer K.F.X."/>
            <person name="Baldrich P."/>
            <person name="Meyers B.C."/>
            <person name="Huo N."/>
            <person name="Gu Y.Q."/>
            <person name="Zhou H."/>
            <person name="Devos K.M."/>
            <person name="Bennetzen J.L."/>
            <person name="Unver T."/>
            <person name="Budak H."/>
            <person name="Gulick P.J."/>
            <person name="Galiba G."/>
            <person name="Kalapos B."/>
            <person name="Nelson D.R."/>
            <person name="Li P."/>
            <person name="You F.M."/>
            <person name="Luo M.C."/>
            <person name="Dvorak J."/>
        </authorList>
    </citation>
    <scope>NUCLEOTIDE SEQUENCE [LARGE SCALE GENOMIC DNA]</scope>
    <source>
        <strain evidence="2">cv. AL8/78</strain>
    </source>
</reference>
<dbReference type="EnsemblPlants" id="AET1Gv20000700.1">
    <property type="protein sequence ID" value="AET1Gv20000700.1"/>
    <property type="gene ID" value="AET1Gv20000700"/>
</dbReference>
<keyword evidence="1" id="KW-1133">Transmembrane helix</keyword>
<feature type="transmembrane region" description="Helical" evidence="1">
    <location>
        <begin position="26"/>
        <end position="46"/>
    </location>
</feature>
<accession>A0A452XHM5</accession>
<keyword evidence="1" id="KW-0812">Transmembrane</keyword>
<protein>
    <submittedName>
        <fullName evidence="2">Uncharacterized protein</fullName>
    </submittedName>
</protein>
<name>A0A452XHM5_AEGTS</name>
<keyword evidence="3" id="KW-1185">Reference proteome</keyword>